<evidence type="ECO:0000256" key="7">
    <source>
        <dbReference type="ARBA" id="ARBA00050168"/>
    </source>
</evidence>
<sequence length="557" mass="61990">MAMKVTKRGQNLLRDPILNKGTAFTAKEKEEFHLLGLLPCNTETIEEQLLRCRDAFSAKQTPLEQHIYLRALQDRNEVLFYRFVLDNLEEMMPIIYTPVVGQACEFFHHIYRQPRGLFISYPEYDKMDEILSAVAKLRKVSVIVVTDGERILGLGDQGAGGLGIPVGKLSLYTACGGISPAETLPIILDVGTNNKERLEDVEYLGWRHTRLTGEEYYDFVDHFVQGVKKHFPHVLLQFEDFAQQHAYPLLEKYKDELCTFNDDIQGTAAVAVAGIIAATKACNVPLKEHRVALLGAGSAGCGISEQLVHAMMNQGLSEEEARTRFYLVDRNGLLHDGMNNLLPFQKPFARKQEELSEWSLQSSGLISMMDVIQNAKPTILLGVSGQPNQFTEPMIKTMANYCERPIIFPLSNPTSRIEVSPHDVLHWTDGKALVATGSPFDAVEINGQTIDIAQCNNSYIFPGVGLGVVAGKAKRVTDKMMMAAAMALSELAPATKTGQGRLLPELHTIRSVSRHIAKAVILEAMNEGHAKKQTDSEIDEAIDEAMWEPKYQSYIAE</sequence>
<evidence type="ECO:0000256" key="4">
    <source>
        <dbReference type="ARBA" id="ARBA00022723"/>
    </source>
</evidence>
<evidence type="ECO:0000256" key="5">
    <source>
        <dbReference type="ARBA" id="ARBA00023002"/>
    </source>
</evidence>
<dbReference type="CDD" id="cd05312">
    <property type="entry name" value="NAD_bind_1_malic_enz"/>
    <property type="match status" value="1"/>
</dbReference>
<dbReference type="GO" id="GO:0004470">
    <property type="term" value="F:malic enzyme activity"/>
    <property type="evidence" value="ECO:0007669"/>
    <property type="project" value="InterPro"/>
</dbReference>
<dbReference type="OrthoDB" id="3314528at2"/>
<dbReference type="Pfam" id="PF03949">
    <property type="entry name" value="Malic_M"/>
    <property type="match status" value="1"/>
</dbReference>
<dbReference type="EC" id="1.1.1.38" evidence="3"/>
<dbReference type="RefSeq" id="WP_131777339.1">
    <property type="nucleotide sequence ID" value="NZ_BMOB01000012.1"/>
</dbReference>
<dbReference type="Proteomes" id="UP000630149">
    <property type="component" value="Unassembled WGS sequence"/>
</dbReference>
<dbReference type="GO" id="GO:0005829">
    <property type="term" value="C:cytosol"/>
    <property type="evidence" value="ECO:0007669"/>
    <property type="project" value="TreeGrafter"/>
</dbReference>
<dbReference type="PANTHER" id="PTHR23406">
    <property type="entry name" value="MALIC ENZYME-RELATED"/>
    <property type="match status" value="1"/>
</dbReference>
<feature type="active site" description="Proton acceptor" evidence="9">
    <location>
        <position position="168"/>
    </location>
</feature>
<evidence type="ECO:0000256" key="11">
    <source>
        <dbReference type="PIRSR" id="PIRSR000106-3"/>
    </source>
</evidence>
<feature type="binding site" evidence="10">
    <location>
        <position position="150"/>
    </location>
    <ligand>
        <name>(S)-malate</name>
        <dbReference type="ChEBI" id="CHEBI:15589"/>
    </ligand>
</feature>
<evidence type="ECO:0000256" key="1">
    <source>
        <dbReference type="ARBA" id="ARBA00001936"/>
    </source>
</evidence>
<feature type="domain" description="Malic enzyme NAD-binding" evidence="13">
    <location>
        <begin position="264"/>
        <end position="525"/>
    </location>
</feature>
<dbReference type="PANTHER" id="PTHR23406:SF34">
    <property type="entry name" value="NAD-DEPENDENT MALIC ENZYME, MITOCHONDRIAL"/>
    <property type="match status" value="1"/>
</dbReference>
<evidence type="ECO:0000256" key="2">
    <source>
        <dbReference type="ARBA" id="ARBA00008785"/>
    </source>
</evidence>
<keyword evidence="5" id="KW-0560">Oxidoreductase</keyword>
<feature type="domain" description="Malic enzyme N-terminal" evidence="14">
    <location>
        <begin position="73"/>
        <end position="254"/>
    </location>
</feature>
<dbReference type="InterPro" id="IPR001891">
    <property type="entry name" value="Malic_OxRdtase"/>
</dbReference>
<feature type="binding site" evidence="11">
    <location>
        <position position="240"/>
    </location>
    <ligand>
        <name>a divalent metal cation</name>
        <dbReference type="ChEBI" id="CHEBI:60240"/>
    </ligand>
</feature>
<feature type="binding site" evidence="11">
    <location>
        <position position="263"/>
    </location>
    <ligand>
        <name>a divalent metal cation</name>
        <dbReference type="ChEBI" id="CHEBI:60240"/>
    </ligand>
</feature>
<keyword evidence="16" id="KW-1185">Reference proteome</keyword>
<dbReference type="InterPro" id="IPR046346">
    <property type="entry name" value="Aminoacid_DH-like_N_sf"/>
</dbReference>
<evidence type="ECO:0000256" key="3">
    <source>
        <dbReference type="ARBA" id="ARBA00013003"/>
    </source>
</evidence>
<feature type="binding site" evidence="10">
    <location>
        <position position="456"/>
    </location>
    <ligand>
        <name>(S)-malate</name>
        <dbReference type="ChEBI" id="CHEBI:15589"/>
    </ligand>
</feature>
<dbReference type="FunFam" id="3.40.50.720:FF:000055">
    <property type="entry name" value="NAD-dependent malic enzyme"/>
    <property type="match status" value="1"/>
</dbReference>
<comment type="catalytic activity">
    <reaction evidence="8">
        <text>(S)-malate + NAD(+) = pyruvate + CO2 + NADH</text>
        <dbReference type="Rhea" id="RHEA:12653"/>
        <dbReference type="ChEBI" id="CHEBI:15361"/>
        <dbReference type="ChEBI" id="CHEBI:15589"/>
        <dbReference type="ChEBI" id="CHEBI:16526"/>
        <dbReference type="ChEBI" id="CHEBI:57540"/>
        <dbReference type="ChEBI" id="CHEBI:57945"/>
        <dbReference type="EC" id="1.1.1.38"/>
    </reaction>
</comment>
<organism evidence="15 16">
    <name type="scientific">Legionella impletisoli</name>
    <dbReference type="NCBI Taxonomy" id="343510"/>
    <lineage>
        <taxon>Bacteria</taxon>
        <taxon>Pseudomonadati</taxon>
        <taxon>Pseudomonadota</taxon>
        <taxon>Gammaproteobacteria</taxon>
        <taxon>Legionellales</taxon>
        <taxon>Legionellaceae</taxon>
        <taxon>Legionella</taxon>
    </lineage>
</organism>
<dbReference type="PRINTS" id="PR00072">
    <property type="entry name" value="MALOXRDTASE"/>
</dbReference>
<dbReference type="PROSITE" id="PS00331">
    <property type="entry name" value="MALIC_ENZYMES"/>
    <property type="match status" value="1"/>
</dbReference>
<feature type="active site" description="Proton donor" evidence="9">
    <location>
        <position position="96"/>
    </location>
</feature>
<evidence type="ECO:0000256" key="10">
    <source>
        <dbReference type="PIRSR" id="PIRSR000106-2"/>
    </source>
</evidence>
<dbReference type="PIRSF" id="PIRSF000106">
    <property type="entry name" value="ME"/>
    <property type="match status" value="1"/>
</dbReference>
<keyword evidence="4 11" id="KW-0479">Metal-binding</keyword>
<dbReference type="AlphaFoldDB" id="A0A917K055"/>
<dbReference type="EMBL" id="BMOB01000012">
    <property type="protein sequence ID" value="GGI92053.1"/>
    <property type="molecule type" value="Genomic_DNA"/>
</dbReference>
<protein>
    <recommendedName>
        <fullName evidence="3">malate dehydrogenase (oxaloacetate-decarboxylating)</fullName>
        <ecNumber evidence="3">1.1.1.38</ecNumber>
    </recommendedName>
</protein>
<evidence type="ECO:0000313" key="16">
    <source>
        <dbReference type="Proteomes" id="UP000630149"/>
    </source>
</evidence>
<dbReference type="Pfam" id="PF00390">
    <property type="entry name" value="malic"/>
    <property type="match status" value="1"/>
</dbReference>
<dbReference type="InterPro" id="IPR037062">
    <property type="entry name" value="Malic_N_dom_sf"/>
</dbReference>
<evidence type="ECO:0000256" key="12">
    <source>
        <dbReference type="RuleBase" id="RU003427"/>
    </source>
</evidence>
<accession>A0A917K055</accession>
<reference evidence="15" key="1">
    <citation type="journal article" date="2014" name="Int. J. Syst. Evol. Microbiol.">
        <title>Complete genome sequence of Corynebacterium casei LMG S-19264T (=DSM 44701T), isolated from a smear-ripened cheese.</title>
        <authorList>
            <consortium name="US DOE Joint Genome Institute (JGI-PGF)"/>
            <person name="Walter F."/>
            <person name="Albersmeier A."/>
            <person name="Kalinowski J."/>
            <person name="Ruckert C."/>
        </authorList>
    </citation>
    <scope>NUCLEOTIDE SEQUENCE</scope>
    <source>
        <strain evidence="15">JCM 13919</strain>
    </source>
</reference>
<dbReference type="InterPro" id="IPR036291">
    <property type="entry name" value="NAD(P)-bd_dom_sf"/>
</dbReference>
<dbReference type="InterPro" id="IPR012302">
    <property type="entry name" value="Malic_NAD-bd"/>
</dbReference>
<dbReference type="GO" id="GO:0046872">
    <property type="term" value="F:metal ion binding"/>
    <property type="evidence" value="ECO:0007669"/>
    <property type="project" value="UniProtKB-KW"/>
</dbReference>
<dbReference type="InterPro" id="IPR015884">
    <property type="entry name" value="Malic_enzyme_CS"/>
</dbReference>
<comment type="similarity">
    <text evidence="2 12">Belongs to the malic enzymes family.</text>
</comment>
<proteinExistence type="inferred from homology"/>
<dbReference type="Gene3D" id="3.40.50.720">
    <property type="entry name" value="NAD(P)-binding Rossmann-like Domain"/>
    <property type="match status" value="1"/>
</dbReference>
<dbReference type="GO" id="GO:0006108">
    <property type="term" value="P:malate metabolic process"/>
    <property type="evidence" value="ECO:0007669"/>
    <property type="project" value="TreeGrafter"/>
</dbReference>
<evidence type="ECO:0000313" key="15">
    <source>
        <dbReference type="EMBL" id="GGI92053.1"/>
    </source>
</evidence>
<feature type="binding site" evidence="10">
    <location>
        <position position="412"/>
    </location>
    <ligand>
        <name>(S)-malate</name>
        <dbReference type="ChEBI" id="CHEBI:15589"/>
    </ligand>
</feature>
<evidence type="ECO:0000256" key="8">
    <source>
        <dbReference type="ARBA" id="ARBA00052591"/>
    </source>
</evidence>
<evidence type="ECO:0000259" key="13">
    <source>
        <dbReference type="SMART" id="SM00919"/>
    </source>
</evidence>
<dbReference type="InterPro" id="IPR012301">
    <property type="entry name" value="Malic_N_dom"/>
</dbReference>
<evidence type="ECO:0000256" key="9">
    <source>
        <dbReference type="PIRSR" id="PIRSR000106-1"/>
    </source>
</evidence>
<dbReference type="SUPFAM" id="SSF51735">
    <property type="entry name" value="NAD(P)-binding Rossmann-fold domains"/>
    <property type="match status" value="1"/>
</dbReference>
<evidence type="ECO:0000256" key="6">
    <source>
        <dbReference type="ARBA" id="ARBA00023027"/>
    </source>
</evidence>
<dbReference type="GO" id="GO:0051287">
    <property type="term" value="F:NAD binding"/>
    <property type="evidence" value="ECO:0007669"/>
    <property type="project" value="InterPro"/>
</dbReference>
<comment type="cofactor">
    <cofactor evidence="1">
        <name>Mn(2+)</name>
        <dbReference type="ChEBI" id="CHEBI:29035"/>
    </cofactor>
</comment>
<gene>
    <name evidence="15" type="primary">maeA</name>
    <name evidence="15" type="ORF">GCM10007966_20920</name>
</gene>
<dbReference type="GO" id="GO:0016616">
    <property type="term" value="F:oxidoreductase activity, acting on the CH-OH group of donors, NAD or NADP as acceptor"/>
    <property type="evidence" value="ECO:0007669"/>
    <property type="project" value="InterPro"/>
</dbReference>
<comment type="caution">
    <text evidence="15">The sequence shown here is derived from an EMBL/GenBank/DDBJ whole genome shotgun (WGS) entry which is preliminary data.</text>
</comment>
<evidence type="ECO:0000259" key="14">
    <source>
        <dbReference type="SMART" id="SM01274"/>
    </source>
</evidence>
<dbReference type="FunFam" id="3.40.50.10380:FF:000001">
    <property type="entry name" value="NAD-dependent malic enzyme"/>
    <property type="match status" value="1"/>
</dbReference>
<dbReference type="Gene3D" id="3.40.50.10380">
    <property type="entry name" value="Malic enzyme, N-terminal domain"/>
    <property type="match status" value="1"/>
</dbReference>
<comment type="cofactor">
    <cofactor evidence="11">
        <name>Mg(2+)</name>
        <dbReference type="ChEBI" id="CHEBI:18420"/>
    </cofactor>
    <cofactor evidence="11">
        <name>Mn(2+)</name>
        <dbReference type="ChEBI" id="CHEBI:29035"/>
    </cofactor>
    <text evidence="11">Divalent metal cations. Prefers magnesium or manganese.</text>
</comment>
<reference evidence="15" key="2">
    <citation type="submission" date="2020-09" db="EMBL/GenBank/DDBJ databases">
        <authorList>
            <person name="Sun Q."/>
            <person name="Ohkuma M."/>
        </authorList>
    </citation>
    <scope>NUCLEOTIDE SEQUENCE</scope>
    <source>
        <strain evidence="15">JCM 13919</strain>
    </source>
</reference>
<dbReference type="SMART" id="SM00919">
    <property type="entry name" value="Malic_M"/>
    <property type="match status" value="1"/>
</dbReference>
<dbReference type="SMART" id="SM01274">
    <property type="entry name" value="malic"/>
    <property type="match status" value="1"/>
</dbReference>
<dbReference type="SUPFAM" id="SSF53223">
    <property type="entry name" value="Aminoacid dehydrogenase-like, N-terminal domain"/>
    <property type="match status" value="1"/>
</dbReference>
<feature type="binding site" evidence="11">
    <location>
        <position position="239"/>
    </location>
    <ligand>
        <name>a divalent metal cation</name>
        <dbReference type="ChEBI" id="CHEBI:60240"/>
    </ligand>
</feature>
<comment type="catalytic activity">
    <reaction evidence="7">
        <text>oxaloacetate + H(+) = pyruvate + CO2</text>
        <dbReference type="Rhea" id="RHEA:15641"/>
        <dbReference type="ChEBI" id="CHEBI:15361"/>
        <dbReference type="ChEBI" id="CHEBI:15378"/>
        <dbReference type="ChEBI" id="CHEBI:16452"/>
        <dbReference type="ChEBI" id="CHEBI:16526"/>
        <dbReference type="EC" id="1.1.1.38"/>
    </reaction>
</comment>
<name>A0A917K055_9GAMM</name>
<dbReference type="NCBIfam" id="NF010052">
    <property type="entry name" value="PRK13529.1"/>
    <property type="match status" value="1"/>
</dbReference>
<keyword evidence="6" id="KW-0520">NAD</keyword>